<evidence type="ECO:0000256" key="1">
    <source>
        <dbReference type="SAM" id="SignalP"/>
    </source>
</evidence>
<reference evidence="3" key="1">
    <citation type="journal article" date="2020" name="MBio">
        <title>Horizontal gene transfer to a defensive symbiont with a reduced genome amongst a multipartite beetle microbiome.</title>
        <authorList>
            <person name="Waterworth S.C."/>
            <person name="Florez L.V."/>
            <person name="Rees E.R."/>
            <person name="Hertweck C."/>
            <person name="Kaltenpoth M."/>
            <person name="Kwan J.C."/>
        </authorList>
    </citation>
    <scope>NUCLEOTIDE SEQUENCE [LARGE SCALE GENOMIC DNA]</scope>
</reference>
<evidence type="ECO:0000313" key="2">
    <source>
        <dbReference type="EMBL" id="KAF1026385.1"/>
    </source>
</evidence>
<sequence>MLKLLKTIKLTHLSLIFITAISTSLFAERTSGASPIQCLLDMTVTASQNFQTPVTQYTSIKNDGYPMLLIGIKIDNAYTADSSKKIKTHYLYCSKLIGQQKDAYLSGPHIQNKNVIQIGDQLKLLNIHSSGKSYPYWPDFYFIQKRDQ</sequence>
<dbReference type="AlphaFoldDB" id="A0A833UWN2"/>
<organism evidence="2 3">
    <name type="scientific">Acinetobacter bereziniae</name>
    <name type="common">Acinetobacter genomosp. 10</name>
    <dbReference type="NCBI Taxonomy" id="106648"/>
    <lineage>
        <taxon>Bacteria</taxon>
        <taxon>Pseudomonadati</taxon>
        <taxon>Pseudomonadota</taxon>
        <taxon>Gammaproteobacteria</taxon>
        <taxon>Moraxellales</taxon>
        <taxon>Moraxellaceae</taxon>
        <taxon>Acinetobacter</taxon>
    </lineage>
</organism>
<feature type="signal peptide" evidence="1">
    <location>
        <begin position="1"/>
        <end position="27"/>
    </location>
</feature>
<keyword evidence="1" id="KW-0732">Signal</keyword>
<name>A0A833UWN2_ACIBZ</name>
<feature type="chain" id="PRO_5032870551" evidence="1">
    <location>
        <begin position="28"/>
        <end position="148"/>
    </location>
</feature>
<accession>A0A833UWN2</accession>
<proteinExistence type="predicted"/>
<dbReference type="Proteomes" id="UP000490535">
    <property type="component" value="Unassembled WGS sequence"/>
</dbReference>
<protein>
    <submittedName>
        <fullName evidence="2">Uncharacterized protein</fullName>
    </submittedName>
</protein>
<comment type="caution">
    <text evidence="2">The sequence shown here is derived from an EMBL/GenBank/DDBJ whole genome shotgun (WGS) entry which is preliminary data.</text>
</comment>
<dbReference type="EMBL" id="WNDP01000024">
    <property type="protein sequence ID" value="KAF1026385.1"/>
    <property type="molecule type" value="Genomic_DNA"/>
</dbReference>
<evidence type="ECO:0000313" key="3">
    <source>
        <dbReference type="Proteomes" id="UP000490535"/>
    </source>
</evidence>
<gene>
    <name evidence="2" type="ORF">GAK29_01326</name>
</gene>